<proteinExistence type="predicted"/>
<dbReference type="PATRIC" id="fig|1179773.3.peg.4873"/>
<dbReference type="KEGG" id="sesp:BN6_48590"/>
<accession>K0K1D3</accession>
<evidence type="ECO:0000313" key="1">
    <source>
        <dbReference type="EMBL" id="CCH32131.1"/>
    </source>
</evidence>
<name>K0K1D3_SACES</name>
<evidence type="ECO:0000313" key="2">
    <source>
        <dbReference type="Proteomes" id="UP000006281"/>
    </source>
</evidence>
<dbReference type="STRING" id="1179773.BN6_48590"/>
<gene>
    <name evidence="1" type="ordered locus">BN6_48590</name>
</gene>
<protein>
    <submittedName>
        <fullName evidence="1">Uncharacterized protein</fullName>
    </submittedName>
</protein>
<keyword evidence="2" id="KW-1185">Reference proteome</keyword>
<dbReference type="HOGENOM" id="CLU_3398308_0_0_11"/>
<reference evidence="1 2" key="1">
    <citation type="journal article" date="2012" name="BMC Genomics">
        <title>Complete genome sequence of Saccharothrix espanaensis DSM 44229T and comparison to the other completely sequenced Pseudonocardiaceae.</title>
        <authorList>
            <person name="Strobel T."/>
            <person name="Al-Dilaimi A."/>
            <person name="Blom J."/>
            <person name="Gessner A."/>
            <person name="Kalinowski J."/>
            <person name="Luzhetska M."/>
            <person name="Puhler A."/>
            <person name="Szczepanowski R."/>
            <person name="Bechthold A."/>
            <person name="Ruckert C."/>
        </authorList>
    </citation>
    <scope>NUCLEOTIDE SEQUENCE [LARGE SCALE GENOMIC DNA]</scope>
    <source>
        <strain evidence="2">ATCC 51144 / DSM 44229 / JCM 9112 / NBRC 15066 / NRRL 15764</strain>
    </source>
</reference>
<sequence>MEPLTIFVAMPNTTLGENAKWKSIERVKSAL</sequence>
<dbReference type="AlphaFoldDB" id="K0K1D3"/>
<dbReference type="Proteomes" id="UP000006281">
    <property type="component" value="Chromosome"/>
</dbReference>
<dbReference type="EMBL" id="HE804045">
    <property type="protein sequence ID" value="CCH32131.1"/>
    <property type="molecule type" value="Genomic_DNA"/>
</dbReference>
<organism evidence="1 2">
    <name type="scientific">Saccharothrix espanaensis (strain ATCC 51144 / DSM 44229 / JCM 9112 / NBRC 15066 / NRRL 15764)</name>
    <dbReference type="NCBI Taxonomy" id="1179773"/>
    <lineage>
        <taxon>Bacteria</taxon>
        <taxon>Bacillati</taxon>
        <taxon>Actinomycetota</taxon>
        <taxon>Actinomycetes</taxon>
        <taxon>Pseudonocardiales</taxon>
        <taxon>Pseudonocardiaceae</taxon>
        <taxon>Saccharothrix</taxon>
    </lineage>
</organism>